<dbReference type="Proteomes" id="UP000316781">
    <property type="component" value="Unassembled WGS sequence"/>
</dbReference>
<name>A0A549STW8_METSR</name>
<accession>A0A549STW8</accession>
<dbReference type="PIRSF" id="PIRSF012608">
    <property type="entry name" value="UCP012608"/>
    <property type="match status" value="1"/>
</dbReference>
<organism evidence="1 2">
    <name type="scientific">Methylosinus sporium</name>
    <dbReference type="NCBI Taxonomy" id="428"/>
    <lineage>
        <taxon>Bacteria</taxon>
        <taxon>Pseudomonadati</taxon>
        <taxon>Pseudomonadota</taxon>
        <taxon>Alphaproteobacteria</taxon>
        <taxon>Hyphomicrobiales</taxon>
        <taxon>Methylocystaceae</taxon>
        <taxon>Methylosinus</taxon>
    </lineage>
</organism>
<dbReference type="RefSeq" id="WP_142863120.1">
    <property type="nucleotide sequence ID" value="NZ_VJMF01000043.1"/>
</dbReference>
<dbReference type="EMBL" id="VJMF01000043">
    <property type="protein sequence ID" value="TRL33096.1"/>
    <property type="molecule type" value="Genomic_DNA"/>
</dbReference>
<sequence length="360" mass="38730">MTKRHSRLPDEIADAFDFQAKACRDLASPFAAALCETLAARLDERSAFGRRISSWGPRAKADALALRACGALHFLARSGKAPELAAAYPPDALDEARLAREIARAIEAHDDFLAGFLDRPPQTNETGRSSVILGGALIVAAATGLPLETFEIGASAGLNLHFDRYAYDLGVGTFGDPSAPLRLACDWRGAAPSLDAPLQIVSHAGCDVDPLDPGEAEHRARLLAYVWPDQSERLARMETALACAAARPERVERADAGDWLAARLAAPPTRNVARFVYHTVVWQYLPLETKRRATAALEAAGATTSRETPLARLQMEADGDTRSAALTLTLWPGGESLALGRADFHGRWAEWSGVVPHRLA</sequence>
<gene>
    <name evidence="1" type="ORF">FM996_11470</name>
</gene>
<dbReference type="Pfam" id="PF10094">
    <property type="entry name" value="DUF2332"/>
    <property type="match status" value="1"/>
</dbReference>
<evidence type="ECO:0000313" key="1">
    <source>
        <dbReference type="EMBL" id="TRL33096.1"/>
    </source>
</evidence>
<proteinExistence type="predicted"/>
<reference evidence="1 2" key="1">
    <citation type="submission" date="2019-07" db="EMBL/GenBank/DDBJ databases">
        <title>Ln-dependent methylotrophs.</title>
        <authorList>
            <person name="Tani A."/>
        </authorList>
    </citation>
    <scope>NUCLEOTIDE SEQUENCE [LARGE SCALE GENOMIC DNA]</scope>
    <source>
        <strain evidence="1 2">SM89A</strain>
    </source>
</reference>
<evidence type="ECO:0000313" key="2">
    <source>
        <dbReference type="Proteomes" id="UP000316781"/>
    </source>
</evidence>
<dbReference type="AlphaFoldDB" id="A0A549STW8"/>
<dbReference type="InterPro" id="IPR011200">
    <property type="entry name" value="UCP012608"/>
</dbReference>
<protein>
    <submittedName>
        <fullName evidence="1">DUF2332 family protein</fullName>
    </submittedName>
</protein>
<comment type="caution">
    <text evidence="1">The sequence shown here is derived from an EMBL/GenBank/DDBJ whole genome shotgun (WGS) entry which is preliminary data.</text>
</comment>